<gene>
    <name evidence="2" type="ORF">E2C01_037651</name>
</gene>
<dbReference type="Proteomes" id="UP000324222">
    <property type="component" value="Unassembled WGS sequence"/>
</dbReference>
<name>A0A5B7FC05_PORTR</name>
<keyword evidence="3" id="KW-1185">Reference proteome</keyword>
<dbReference type="EMBL" id="VSRR010006074">
    <property type="protein sequence ID" value="MPC43992.1"/>
    <property type="molecule type" value="Genomic_DNA"/>
</dbReference>
<proteinExistence type="predicted"/>
<organism evidence="2 3">
    <name type="scientific">Portunus trituberculatus</name>
    <name type="common">Swimming crab</name>
    <name type="synonym">Neptunus trituberculatus</name>
    <dbReference type="NCBI Taxonomy" id="210409"/>
    <lineage>
        <taxon>Eukaryota</taxon>
        <taxon>Metazoa</taxon>
        <taxon>Ecdysozoa</taxon>
        <taxon>Arthropoda</taxon>
        <taxon>Crustacea</taxon>
        <taxon>Multicrustacea</taxon>
        <taxon>Malacostraca</taxon>
        <taxon>Eumalacostraca</taxon>
        <taxon>Eucarida</taxon>
        <taxon>Decapoda</taxon>
        <taxon>Pleocyemata</taxon>
        <taxon>Brachyura</taxon>
        <taxon>Eubrachyura</taxon>
        <taxon>Portunoidea</taxon>
        <taxon>Portunidae</taxon>
        <taxon>Portuninae</taxon>
        <taxon>Portunus</taxon>
    </lineage>
</organism>
<feature type="region of interest" description="Disordered" evidence="1">
    <location>
        <begin position="1"/>
        <end position="33"/>
    </location>
</feature>
<reference evidence="2 3" key="1">
    <citation type="submission" date="2019-05" db="EMBL/GenBank/DDBJ databases">
        <title>Another draft genome of Portunus trituberculatus and its Hox gene families provides insights of decapod evolution.</title>
        <authorList>
            <person name="Jeong J.-H."/>
            <person name="Song I."/>
            <person name="Kim S."/>
            <person name="Choi T."/>
            <person name="Kim D."/>
            <person name="Ryu S."/>
            <person name="Kim W."/>
        </authorList>
    </citation>
    <scope>NUCLEOTIDE SEQUENCE [LARGE SCALE GENOMIC DNA]</scope>
    <source>
        <tissue evidence="2">Muscle</tissue>
    </source>
</reference>
<sequence>MSGLQRFAPYKSTSRRSFHPSQSQSRTSSRPFLGQKLHKEKWVTPRHPLRWDSAFYHYPILGVGRAVQMTIFIV</sequence>
<feature type="compositionally biased region" description="Low complexity" evidence="1">
    <location>
        <begin position="19"/>
        <end position="32"/>
    </location>
</feature>
<dbReference type="AlphaFoldDB" id="A0A5B7FC05"/>
<accession>A0A5B7FC05</accession>
<protein>
    <submittedName>
        <fullName evidence="2">Uncharacterized protein</fullName>
    </submittedName>
</protein>
<comment type="caution">
    <text evidence="2">The sequence shown here is derived from an EMBL/GenBank/DDBJ whole genome shotgun (WGS) entry which is preliminary data.</text>
</comment>
<evidence type="ECO:0000313" key="2">
    <source>
        <dbReference type="EMBL" id="MPC43992.1"/>
    </source>
</evidence>
<evidence type="ECO:0000256" key="1">
    <source>
        <dbReference type="SAM" id="MobiDB-lite"/>
    </source>
</evidence>
<evidence type="ECO:0000313" key="3">
    <source>
        <dbReference type="Proteomes" id="UP000324222"/>
    </source>
</evidence>